<accession>A0A0A9CBW4</accession>
<dbReference type="AlphaFoldDB" id="A0A0A9CBW4"/>
<dbReference type="EMBL" id="GBRH01224096">
    <property type="protein sequence ID" value="JAD73799.1"/>
    <property type="molecule type" value="Transcribed_RNA"/>
</dbReference>
<evidence type="ECO:0000313" key="2">
    <source>
        <dbReference type="EMBL" id="JAD73799.1"/>
    </source>
</evidence>
<reference evidence="2" key="2">
    <citation type="journal article" date="2015" name="Data Brief">
        <title>Shoot transcriptome of the giant reed, Arundo donax.</title>
        <authorList>
            <person name="Barrero R.A."/>
            <person name="Guerrero F.D."/>
            <person name="Moolhuijzen P."/>
            <person name="Goolsby J.A."/>
            <person name="Tidwell J."/>
            <person name="Bellgard S.E."/>
            <person name="Bellgard M.I."/>
        </authorList>
    </citation>
    <scope>NUCLEOTIDE SEQUENCE</scope>
    <source>
        <tissue evidence="2">Shoot tissue taken approximately 20 cm above the soil surface</tissue>
    </source>
</reference>
<reference evidence="2" key="1">
    <citation type="submission" date="2014-09" db="EMBL/GenBank/DDBJ databases">
        <authorList>
            <person name="Magalhaes I.L.F."/>
            <person name="Oliveira U."/>
            <person name="Santos F.R."/>
            <person name="Vidigal T.H.D.A."/>
            <person name="Brescovit A.D."/>
            <person name="Santos A.J."/>
        </authorList>
    </citation>
    <scope>NUCLEOTIDE SEQUENCE</scope>
    <source>
        <tissue evidence="2">Shoot tissue taken approximately 20 cm above the soil surface</tissue>
    </source>
</reference>
<protein>
    <submittedName>
        <fullName evidence="2">Uncharacterized protein</fullName>
    </submittedName>
</protein>
<proteinExistence type="predicted"/>
<feature type="region of interest" description="Disordered" evidence="1">
    <location>
        <begin position="76"/>
        <end position="115"/>
    </location>
</feature>
<sequence>MNLFGDDADHHFVQTCCVIQDVDVARQADALELGLPKGSGASLQRGASSLGRQYQEAYTVVLIKSLCYQEHQDPERHRDVLGRNKPNHHLVAGAPSMRPVMQLSSLTPESAQRRA</sequence>
<evidence type="ECO:0000256" key="1">
    <source>
        <dbReference type="SAM" id="MobiDB-lite"/>
    </source>
</evidence>
<organism evidence="2">
    <name type="scientific">Arundo donax</name>
    <name type="common">Giant reed</name>
    <name type="synonym">Donax arundinaceus</name>
    <dbReference type="NCBI Taxonomy" id="35708"/>
    <lineage>
        <taxon>Eukaryota</taxon>
        <taxon>Viridiplantae</taxon>
        <taxon>Streptophyta</taxon>
        <taxon>Embryophyta</taxon>
        <taxon>Tracheophyta</taxon>
        <taxon>Spermatophyta</taxon>
        <taxon>Magnoliopsida</taxon>
        <taxon>Liliopsida</taxon>
        <taxon>Poales</taxon>
        <taxon>Poaceae</taxon>
        <taxon>PACMAD clade</taxon>
        <taxon>Arundinoideae</taxon>
        <taxon>Arundineae</taxon>
        <taxon>Arundo</taxon>
    </lineage>
</organism>
<name>A0A0A9CBW4_ARUDO</name>
<feature type="compositionally biased region" description="Polar residues" evidence="1">
    <location>
        <begin position="102"/>
        <end position="115"/>
    </location>
</feature>